<evidence type="ECO:0000259" key="8">
    <source>
        <dbReference type="PROSITE" id="PS50928"/>
    </source>
</evidence>
<accession>A0A9D1S6T5</accession>
<keyword evidence="3" id="KW-1003">Cell membrane</keyword>
<evidence type="ECO:0000256" key="5">
    <source>
        <dbReference type="ARBA" id="ARBA00022989"/>
    </source>
</evidence>
<feature type="transmembrane region" description="Helical" evidence="7">
    <location>
        <begin position="55"/>
        <end position="72"/>
    </location>
</feature>
<feature type="transmembrane region" description="Helical" evidence="7">
    <location>
        <begin position="127"/>
        <end position="147"/>
    </location>
</feature>
<evidence type="ECO:0000256" key="1">
    <source>
        <dbReference type="ARBA" id="ARBA00004651"/>
    </source>
</evidence>
<dbReference type="PANTHER" id="PTHR43227">
    <property type="entry name" value="BLL4140 PROTEIN"/>
    <property type="match status" value="1"/>
</dbReference>
<evidence type="ECO:0000256" key="7">
    <source>
        <dbReference type="RuleBase" id="RU363032"/>
    </source>
</evidence>
<reference evidence="9" key="2">
    <citation type="journal article" date="2021" name="PeerJ">
        <title>Extensive microbial diversity within the chicken gut microbiome revealed by metagenomics and culture.</title>
        <authorList>
            <person name="Gilroy R."/>
            <person name="Ravi A."/>
            <person name="Getino M."/>
            <person name="Pursley I."/>
            <person name="Horton D.L."/>
            <person name="Alikhan N.F."/>
            <person name="Baker D."/>
            <person name="Gharbi K."/>
            <person name="Hall N."/>
            <person name="Watson M."/>
            <person name="Adriaenssens E.M."/>
            <person name="Foster-Nyarko E."/>
            <person name="Jarju S."/>
            <person name="Secka A."/>
            <person name="Antonio M."/>
            <person name="Oren A."/>
            <person name="Chaudhuri R.R."/>
            <person name="La Ragione R."/>
            <person name="Hildebrand F."/>
            <person name="Pallen M.J."/>
        </authorList>
    </citation>
    <scope>NUCLEOTIDE SEQUENCE</scope>
    <source>
        <strain evidence="9">ChiSjej4B22-9803</strain>
    </source>
</reference>
<feature type="domain" description="ABC transmembrane type-1" evidence="8">
    <location>
        <begin position="85"/>
        <end position="302"/>
    </location>
</feature>
<evidence type="ECO:0000256" key="3">
    <source>
        <dbReference type="ARBA" id="ARBA00022475"/>
    </source>
</evidence>
<feature type="transmembrane region" description="Helical" evidence="7">
    <location>
        <begin position="281"/>
        <end position="305"/>
    </location>
</feature>
<dbReference type="AlphaFoldDB" id="A0A9D1S6T5"/>
<dbReference type="GO" id="GO:0005886">
    <property type="term" value="C:plasma membrane"/>
    <property type="evidence" value="ECO:0007669"/>
    <property type="project" value="UniProtKB-SubCell"/>
</dbReference>
<sequence>MKIKTERKVNQSASKFWHTLKKYYGFYIMLLLPVVYLIVFKYIPMLGNVLAFRRYTASAPLFGVEWVGFYYFEQFITSSDFWRIFFNTLILSVETLLFSFPLPIIFALLLNELKNIKFKKFVQTASYLPHFISTVVVVGMIMSILSVDSGMVNTIRKAMGLEAISFMNSPDYFRPIYIISEIWQHLGWNAILYIAALSSIDVELYDAAMVDGANRWQQTWAVTIPGIMPTIIITLILAVGNAINVGFEKVLLLSNDLNRETADVISTYVYRIGLASTVPNYSLSTAIGLFQAVIGLVLVGSANYISNKISDTSLW</sequence>
<reference evidence="9" key="1">
    <citation type="submission" date="2020-10" db="EMBL/GenBank/DDBJ databases">
        <authorList>
            <person name="Gilroy R."/>
        </authorList>
    </citation>
    <scope>NUCLEOTIDE SEQUENCE</scope>
    <source>
        <strain evidence="9">ChiSjej4B22-9803</strain>
    </source>
</reference>
<dbReference type="PANTHER" id="PTHR43227:SF11">
    <property type="entry name" value="BLL4140 PROTEIN"/>
    <property type="match status" value="1"/>
</dbReference>
<comment type="subcellular location">
    <subcellularLocation>
        <location evidence="1 7">Cell membrane</location>
        <topology evidence="1 7">Multi-pass membrane protein</topology>
    </subcellularLocation>
</comment>
<name>A0A9D1S6T5_9FIRM</name>
<evidence type="ECO:0000256" key="6">
    <source>
        <dbReference type="ARBA" id="ARBA00023136"/>
    </source>
</evidence>
<keyword evidence="6 7" id="KW-0472">Membrane</keyword>
<feature type="transmembrane region" description="Helical" evidence="7">
    <location>
        <begin position="84"/>
        <end position="107"/>
    </location>
</feature>
<evidence type="ECO:0000313" key="9">
    <source>
        <dbReference type="EMBL" id="HIU49056.1"/>
    </source>
</evidence>
<dbReference type="Proteomes" id="UP000824111">
    <property type="component" value="Unassembled WGS sequence"/>
</dbReference>
<evidence type="ECO:0000256" key="4">
    <source>
        <dbReference type="ARBA" id="ARBA00022692"/>
    </source>
</evidence>
<dbReference type="Gene3D" id="1.10.3720.10">
    <property type="entry name" value="MetI-like"/>
    <property type="match status" value="1"/>
</dbReference>
<dbReference type="InterPro" id="IPR000515">
    <property type="entry name" value="MetI-like"/>
</dbReference>
<dbReference type="CDD" id="cd06261">
    <property type="entry name" value="TM_PBP2"/>
    <property type="match status" value="1"/>
</dbReference>
<keyword evidence="2 7" id="KW-0813">Transport</keyword>
<dbReference type="InterPro" id="IPR050809">
    <property type="entry name" value="UgpAE/MalFG_permease"/>
</dbReference>
<dbReference type="EMBL" id="DVND01000173">
    <property type="protein sequence ID" value="HIU49056.1"/>
    <property type="molecule type" value="Genomic_DNA"/>
</dbReference>
<keyword evidence="4 7" id="KW-0812">Transmembrane</keyword>
<protein>
    <submittedName>
        <fullName evidence="9">Sugar ABC transporter permease</fullName>
    </submittedName>
</protein>
<comment type="caution">
    <text evidence="9">The sequence shown here is derived from an EMBL/GenBank/DDBJ whole genome shotgun (WGS) entry which is preliminary data.</text>
</comment>
<gene>
    <name evidence="9" type="ORF">IAB04_06795</name>
</gene>
<evidence type="ECO:0000256" key="2">
    <source>
        <dbReference type="ARBA" id="ARBA00022448"/>
    </source>
</evidence>
<evidence type="ECO:0000313" key="10">
    <source>
        <dbReference type="Proteomes" id="UP000824111"/>
    </source>
</evidence>
<feature type="transmembrane region" description="Helical" evidence="7">
    <location>
        <begin position="24"/>
        <end position="43"/>
    </location>
</feature>
<feature type="transmembrane region" description="Helical" evidence="7">
    <location>
        <begin position="219"/>
        <end position="243"/>
    </location>
</feature>
<dbReference type="PROSITE" id="PS50928">
    <property type="entry name" value="ABC_TM1"/>
    <property type="match status" value="1"/>
</dbReference>
<comment type="similarity">
    <text evidence="7">Belongs to the binding-protein-dependent transport system permease family.</text>
</comment>
<dbReference type="InterPro" id="IPR035906">
    <property type="entry name" value="MetI-like_sf"/>
</dbReference>
<dbReference type="SUPFAM" id="SSF161098">
    <property type="entry name" value="MetI-like"/>
    <property type="match status" value="1"/>
</dbReference>
<dbReference type="GO" id="GO:0055085">
    <property type="term" value="P:transmembrane transport"/>
    <property type="evidence" value="ECO:0007669"/>
    <property type="project" value="InterPro"/>
</dbReference>
<proteinExistence type="inferred from homology"/>
<organism evidence="9 10">
    <name type="scientific">Candidatus Avimonoglobus intestinipullorum</name>
    <dbReference type="NCBI Taxonomy" id="2840699"/>
    <lineage>
        <taxon>Bacteria</taxon>
        <taxon>Bacillati</taxon>
        <taxon>Bacillota</taxon>
        <taxon>Clostridia</taxon>
        <taxon>Eubacteriales</taxon>
        <taxon>Candidatus Avimonoglobus</taxon>
    </lineage>
</organism>
<dbReference type="Pfam" id="PF00528">
    <property type="entry name" value="BPD_transp_1"/>
    <property type="match status" value="1"/>
</dbReference>
<keyword evidence="5 7" id="KW-1133">Transmembrane helix</keyword>